<gene>
    <name evidence="1" type="ORF">PEPS_09040</name>
</gene>
<reference evidence="1 2" key="1">
    <citation type="submission" date="2021-12" db="EMBL/GenBank/DDBJ databases">
        <title>Genome sequencing of bacteria with rrn-lacking chromosome and rrn-plasmid.</title>
        <authorList>
            <person name="Anda M."/>
            <person name="Iwasaki W."/>
        </authorList>
    </citation>
    <scope>NUCLEOTIDE SEQUENCE [LARGE SCALE GENOMIC DNA]</scope>
    <source>
        <strain evidence="1 2">NBRC 101262</strain>
    </source>
</reference>
<evidence type="ECO:0000313" key="1">
    <source>
        <dbReference type="EMBL" id="BDC98623.1"/>
    </source>
</evidence>
<accession>A0ABM7VCK1</accession>
<organism evidence="1 2">
    <name type="scientific">Persicobacter psychrovividus</name>
    <dbReference type="NCBI Taxonomy" id="387638"/>
    <lineage>
        <taxon>Bacteria</taxon>
        <taxon>Pseudomonadati</taxon>
        <taxon>Bacteroidota</taxon>
        <taxon>Cytophagia</taxon>
        <taxon>Cytophagales</taxon>
        <taxon>Persicobacteraceae</taxon>
        <taxon>Persicobacter</taxon>
    </lineage>
</organism>
<dbReference type="EMBL" id="AP025292">
    <property type="protein sequence ID" value="BDC98623.1"/>
    <property type="molecule type" value="Genomic_DNA"/>
</dbReference>
<proteinExistence type="predicted"/>
<protein>
    <submittedName>
        <fullName evidence="1">Uncharacterized protein</fullName>
    </submittedName>
</protein>
<keyword evidence="2" id="KW-1185">Reference proteome</keyword>
<evidence type="ECO:0000313" key="2">
    <source>
        <dbReference type="Proteomes" id="UP001354989"/>
    </source>
</evidence>
<dbReference type="Proteomes" id="UP001354989">
    <property type="component" value="Chromosome"/>
</dbReference>
<sequence length="69" mass="8417">MNLILRLRYGRCMQRHYNMKSRQTSQRMEIKKRNKEQFQCCGFDFAPTVRTLHATSLHYEIPSNIPKKW</sequence>
<name>A0ABM7VCK1_9BACT</name>